<dbReference type="AlphaFoldDB" id="A0A1E7JM99"/>
<dbReference type="OrthoDB" id="5241724at2"/>
<evidence type="ECO:0000313" key="5">
    <source>
        <dbReference type="EMBL" id="OEU88973.1"/>
    </source>
</evidence>
<keyword evidence="2 5" id="KW-0413">Isomerase</keyword>
<dbReference type="Pfam" id="PF10432">
    <property type="entry name" value="bact-PGI_C"/>
    <property type="match status" value="1"/>
</dbReference>
<reference evidence="5 6" key="1">
    <citation type="journal article" date="2016" name="Front. Microbiol.">
        <title>Comparative Genomics Analysis of Streptomyces Species Reveals Their Adaptation to the Marine Environment and Their Diversity at the Genomic Level.</title>
        <authorList>
            <person name="Tian X."/>
            <person name="Zhang Z."/>
            <person name="Yang T."/>
            <person name="Chen M."/>
            <person name="Li J."/>
            <person name="Chen F."/>
            <person name="Yang J."/>
            <person name="Li W."/>
            <person name="Zhang B."/>
            <person name="Zhang Z."/>
            <person name="Wu J."/>
            <person name="Zhang C."/>
            <person name="Long L."/>
            <person name="Xiao J."/>
        </authorList>
    </citation>
    <scope>NUCLEOTIDE SEQUENCE [LARGE SCALE GENOMIC DNA]</scope>
    <source>
        <strain evidence="5 6">SCSIO 10390</strain>
    </source>
</reference>
<dbReference type="SUPFAM" id="SSF53697">
    <property type="entry name" value="SIS domain"/>
    <property type="match status" value="2"/>
</dbReference>
<gene>
    <name evidence="5" type="ORF">AN215_14470</name>
</gene>
<keyword evidence="6" id="KW-1185">Reference proteome</keyword>
<dbReference type="EMBL" id="LJGT01000039">
    <property type="protein sequence ID" value="OEU88973.1"/>
    <property type="molecule type" value="Genomic_DNA"/>
</dbReference>
<dbReference type="Proteomes" id="UP000176087">
    <property type="component" value="Unassembled WGS sequence"/>
</dbReference>
<protein>
    <submittedName>
        <fullName evidence="5">Mannose-6-phosphate isomerase</fullName>
    </submittedName>
</protein>
<dbReference type="GO" id="GO:1901135">
    <property type="term" value="P:carbohydrate derivative metabolic process"/>
    <property type="evidence" value="ECO:0007669"/>
    <property type="project" value="InterPro"/>
</dbReference>
<dbReference type="STRING" id="933944.AN215_14470"/>
<accession>A0A1E7JM99</accession>
<name>A0A1E7JM99_9ACTN</name>
<dbReference type="InterPro" id="IPR019490">
    <property type="entry name" value="Glu6P/Mann6P_isomerase_C"/>
</dbReference>
<feature type="domain" description="Bifunctional glucose-6-phosphate/mannose-6-phosphate isomerase C-terminal" evidence="4">
    <location>
        <begin position="293"/>
        <end position="441"/>
    </location>
</feature>
<evidence type="ECO:0000259" key="4">
    <source>
        <dbReference type="Pfam" id="PF10432"/>
    </source>
</evidence>
<comment type="similarity">
    <text evidence="1">Belongs to the PGI/PMI family.</text>
</comment>
<dbReference type="RefSeq" id="WP_070013512.1">
    <property type="nucleotide sequence ID" value="NZ_LJGS01000044.1"/>
</dbReference>
<dbReference type="PATRIC" id="fig|933944.5.peg.1025"/>
<organism evidence="5 6">
    <name type="scientific">Streptomyces abyssalis</name>
    <dbReference type="NCBI Taxonomy" id="933944"/>
    <lineage>
        <taxon>Bacteria</taxon>
        <taxon>Bacillati</taxon>
        <taxon>Actinomycetota</taxon>
        <taxon>Actinomycetes</taxon>
        <taxon>Kitasatosporales</taxon>
        <taxon>Streptomycetaceae</taxon>
        <taxon>Streptomyces</taxon>
    </lineage>
</organism>
<dbReference type="GO" id="GO:0005975">
    <property type="term" value="P:carbohydrate metabolic process"/>
    <property type="evidence" value="ECO:0007669"/>
    <property type="project" value="InterPro"/>
</dbReference>
<feature type="region of interest" description="Disordered" evidence="3">
    <location>
        <begin position="148"/>
        <end position="239"/>
    </location>
</feature>
<dbReference type="GO" id="GO:0097367">
    <property type="term" value="F:carbohydrate derivative binding"/>
    <property type="evidence" value="ECO:0007669"/>
    <property type="project" value="InterPro"/>
</dbReference>
<dbReference type="InterPro" id="IPR046348">
    <property type="entry name" value="SIS_dom_sf"/>
</dbReference>
<dbReference type="GO" id="GO:0004476">
    <property type="term" value="F:mannose-6-phosphate isomerase activity"/>
    <property type="evidence" value="ECO:0007669"/>
    <property type="project" value="InterPro"/>
</dbReference>
<evidence type="ECO:0000256" key="3">
    <source>
        <dbReference type="SAM" id="MobiDB-lite"/>
    </source>
</evidence>
<comment type="caution">
    <text evidence="5">The sequence shown here is derived from an EMBL/GenBank/DDBJ whole genome shotgun (WGS) entry which is preliminary data.</text>
</comment>
<sequence length="447" mass="44936">MLDESLLDSPEALARADTEALLRGTAEAGARVRTAMRQATETLAALRPDGRPRAIFVAGPGPATACAAELLGAFGNDAVPVTLLRPTGALAAPGALRWALPGWAGSLDLLLVTTPDGSEAGLTALIEQAYRRGCTVVTLCRSGSPVAEMTGETHGLTVPLAAPAPAGRDGSPGRRGPTDAGDDVPGYDTGHAYGDGDDHAAAAHPTGAPESRGPDGAEVPAVPHPTPAAPHPSPAGPRTTAAPGLLWTLLTPLLVLSDRLGLFAAPEAALASLADRLDQVAERCGPAVATYSNPAKSLATELAGTFPLLWSEGPLAGAVARHSASTFAALPGVPALPAALPEAMAAHGALLSGTLAAGSDPDDFFRDRVDEPESLHARILLLRDRAPSGDSAVVAARDLAYANDVPLGELEPAEGSGPLEAAAELIATVDFAAVYLALADGGASSSP</sequence>
<feature type="compositionally biased region" description="Pro residues" evidence="3">
    <location>
        <begin position="222"/>
        <end position="235"/>
    </location>
</feature>
<dbReference type="GO" id="GO:0004347">
    <property type="term" value="F:glucose-6-phosphate isomerase activity"/>
    <property type="evidence" value="ECO:0007669"/>
    <property type="project" value="InterPro"/>
</dbReference>
<evidence type="ECO:0000256" key="1">
    <source>
        <dbReference type="ARBA" id="ARBA00010523"/>
    </source>
</evidence>
<dbReference type="Gene3D" id="3.40.50.10490">
    <property type="entry name" value="Glucose-6-phosphate isomerase like protein, domain 1"/>
    <property type="match status" value="1"/>
</dbReference>
<evidence type="ECO:0000313" key="6">
    <source>
        <dbReference type="Proteomes" id="UP000176087"/>
    </source>
</evidence>
<evidence type="ECO:0000256" key="2">
    <source>
        <dbReference type="ARBA" id="ARBA00023235"/>
    </source>
</evidence>
<proteinExistence type="inferred from homology"/>